<protein>
    <submittedName>
        <fullName evidence="2">Uncharacterized protein</fullName>
    </submittedName>
</protein>
<dbReference type="EMBL" id="FZQP02005111">
    <property type="protein sequence ID" value="VVD01035.1"/>
    <property type="molecule type" value="Genomic_DNA"/>
</dbReference>
<evidence type="ECO:0000313" key="3">
    <source>
        <dbReference type="Proteomes" id="UP000324832"/>
    </source>
</evidence>
<feature type="compositionally biased region" description="Acidic residues" evidence="1">
    <location>
        <begin position="9"/>
        <end position="20"/>
    </location>
</feature>
<evidence type="ECO:0000256" key="1">
    <source>
        <dbReference type="SAM" id="MobiDB-lite"/>
    </source>
</evidence>
<gene>
    <name evidence="2" type="ORF">LSINAPIS_LOCUS11553</name>
</gene>
<accession>A0A5E4QTH3</accession>
<dbReference type="AlphaFoldDB" id="A0A5E4QTH3"/>
<feature type="region of interest" description="Disordered" evidence="1">
    <location>
        <begin position="1"/>
        <end position="20"/>
    </location>
</feature>
<sequence>MKVLNNSSSEEDEEMSIYSEEEPVIEEEAEFQVINPDKLPKEGDFVLVLFKVKSKNIYYIAKVIGEKGGQTEISFLRNQSKTQTNFTCLLFQILPRSHCSILN</sequence>
<reference evidence="2 3" key="1">
    <citation type="submission" date="2017-07" db="EMBL/GenBank/DDBJ databases">
        <authorList>
            <person name="Talla V."/>
            <person name="Backstrom N."/>
        </authorList>
    </citation>
    <scope>NUCLEOTIDE SEQUENCE [LARGE SCALE GENOMIC DNA]</scope>
</reference>
<proteinExistence type="predicted"/>
<name>A0A5E4QTH3_9NEOP</name>
<organism evidence="2 3">
    <name type="scientific">Leptidea sinapis</name>
    <dbReference type="NCBI Taxonomy" id="189913"/>
    <lineage>
        <taxon>Eukaryota</taxon>
        <taxon>Metazoa</taxon>
        <taxon>Ecdysozoa</taxon>
        <taxon>Arthropoda</taxon>
        <taxon>Hexapoda</taxon>
        <taxon>Insecta</taxon>
        <taxon>Pterygota</taxon>
        <taxon>Neoptera</taxon>
        <taxon>Endopterygota</taxon>
        <taxon>Lepidoptera</taxon>
        <taxon>Glossata</taxon>
        <taxon>Ditrysia</taxon>
        <taxon>Papilionoidea</taxon>
        <taxon>Pieridae</taxon>
        <taxon>Dismorphiinae</taxon>
        <taxon>Leptidea</taxon>
    </lineage>
</organism>
<dbReference type="Proteomes" id="UP000324832">
    <property type="component" value="Unassembled WGS sequence"/>
</dbReference>
<evidence type="ECO:0000313" key="2">
    <source>
        <dbReference type="EMBL" id="VVD01035.1"/>
    </source>
</evidence>
<keyword evidence="3" id="KW-1185">Reference proteome</keyword>